<dbReference type="GO" id="GO:0010508">
    <property type="term" value="P:positive regulation of autophagy"/>
    <property type="evidence" value="ECO:0007669"/>
    <property type="project" value="TreeGrafter"/>
</dbReference>
<keyword evidence="3" id="KW-0449">Lipoprotein</keyword>
<dbReference type="PANTHER" id="PTHR35269:SF1">
    <property type="entry name" value="SMALL VCP_P97-INTERACTING PROTEIN"/>
    <property type="match status" value="1"/>
</dbReference>
<proteinExistence type="predicted"/>
<feature type="region of interest" description="Disordered" evidence="4">
    <location>
        <begin position="1"/>
        <end position="78"/>
    </location>
</feature>
<dbReference type="RefSeq" id="XP_013400365.1">
    <property type="nucleotide sequence ID" value="XM_013544911.2"/>
</dbReference>
<dbReference type="RefSeq" id="XP_023933043.1">
    <property type="nucleotide sequence ID" value="XM_024077275.1"/>
</dbReference>
<dbReference type="STRING" id="7574.A0A1S3IQ68"/>
<keyword evidence="5" id="KW-1185">Reference proteome</keyword>
<organism evidence="5 6">
    <name type="scientific">Lingula anatina</name>
    <name type="common">Brachiopod</name>
    <name type="synonym">Lingula unguis</name>
    <dbReference type="NCBI Taxonomy" id="7574"/>
    <lineage>
        <taxon>Eukaryota</taxon>
        <taxon>Metazoa</taxon>
        <taxon>Spiralia</taxon>
        <taxon>Lophotrochozoa</taxon>
        <taxon>Brachiopoda</taxon>
        <taxon>Linguliformea</taxon>
        <taxon>Lingulata</taxon>
        <taxon>Lingulida</taxon>
        <taxon>Linguloidea</taxon>
        <taxon>Lingulidae</taxon>
        <taxon>Lingula</taxon>
    </lineage>
</organism>
<dbReference type="GO" id="GO:1904240">
    <property type="term" value="P:negative regulation of VCP-NPL4-UFD1 AAA ATPase complex assembly"/>
    <property type="evidence" value="ECO:0007669"/>
    <property type="project" value="TreeGrafter"/>
</dbReference>
<dbReference type="GO" id="GO:0005789">
    <property type="term" value="C:endoplasmic reticulum membrane"/>
    <property type="evidence" value="ECO:0007669"/>
    <property type="project" value="TreeGrafter"/>
</dbReference>
<evidence type="ECO:0000313" key="5">
    <source>
        <dbReference type="Proteomes" id="UP000085678"/>
    </source>
</evidence>
<dbReference type="GO" id="GO:1904153">
    <property type="term" value="P:negative regulation of retrograde protein transport, ER to cytosol"/>
    <property type="evidence" value="ECO:0007669"/>
    <property type="project" value="TreeGrafter"/>
</dbReference>
<sequence>MGMCTSCLQGYSDDLNEPSPETKRKRQAEAAEKRIKMDESRGIRDPEAVKRKRQRQQETEEKLNKMPDNAQGLKWHVG</sequence>
<dbReference type="Pfam" id="PF15811">
    <property type="entry name" value="SVIP"/>
    <property type="match status" value="1"/>
</dbReference>
<keyword evidence="1" id="KW-0519">Myristate</keyword>
<evidence type="ECO:0000256" key="2">
    <source>
        <dbReference type="ARBA" id="ARBA00023139"/>
    </source>
</evidence>
<dbReference type="KEGG" id="lak:112042552"/>
<evidence type="ECO:0000313" key="6">
    <source>
        <dbReference type="RefSeq" id="XP_013400365.1"/>
    </source>
</evidence>
<keyword evidence="2" id="KW-0564">Palmitate</keyword>
<dbReference type="OrthoDB" id="10066206at2759"/>
<gene>
    <name evidence="6" type="primary">LOC106166377</name>
    <name evidence="7" type="synonym">LOC112042552</name>
</gene>
<protein>
    <submittedName>
        <fullName evidence="6 7">Small VCP/p97-interacting protein</fullName>
    </submittedName>
</protein>
<dbReference type="InterPro" id="IPR031632">
    <property type="entry name" value="SVIP"/>
</dbReference>
<feature type="compositionally biased region" description="Basic and acidic residues" evidence="4">
    <location>
        <begin position="27"/>
        <end position="65"/>
    </location>
</feature>
<dbReference type="KEGG" id="lak:106166377"/>
<dbReference type="GO" id="GO:1904293">
    <property type="term" value="P:negative regulation of ERAD pathway"/>
    <property type="evidence" value="ECO:0007669"/>
    <property type="project" value="TreeGrafter"/>
</dbReference>
<dbReference type="AlphaFoldDB" id="A0A1S3IQ68"/>
<evidence type="ECO:0000313" key="7">
    <source>
        <dbReference type="RefSeq" id="XP_023933043.1"/>
    </source>
</evidence>
<dbReference type="GeneID" id="106166377"/>
<dbReference type="PANTHER" id="PTHR35269">
    <property type="entry name" value="SMALL VCP/P97-INTERACTING PROTEIN"/>
    <property type="match status" value="1"/>
</dbReference>
<name>A0A1S3IQ68_LINAN</name>
<dbReference type="InterPro" id="IPR055366">
    <property type="entry name" value="SVIP_metazoa"/>
</dbReference>
<evidence type="ECO:0000256" key="3">
    <source>
        <dbReference type="ARBA" id="ARBA00023288"/>
    </source>
</evidence>
<evidence type="ECO:0000256" key="1">
    <source>
        <dbReference type="ARBA" id="ARBA00022707"/>
    </source>
</evidence>
<reference evidence="6 7" key="1">
    <citation type="submission" date="2025-04" db="UniProtKB">
        <authorList>
            <consortium name="RefSeq"/>
        </authorList>
    </citation>
    <scope>IDENTIFICATION</scope>
    <source>
        <tissue evidence="6 7">Gonads</tissue>
    </source>
</reference>
<accession>A0A1S3IQ68</accession>
<evidence type="ECO:0000256" key="4">
    <source>
        <dbReference type="SAM" id="MobiDB-lite"/>
    </source>
</evidence>
<dbReference type="Proteomes" id="UP000085678">
    <property type="component" value="Unplaced"/>
</dbReference>